<evidence type="ECO:0000313" key="1">
    <source>
        <dbReference type="EMBL" id="QOV09115.1"/>
    </source>
</evidence>
<gene>
    <name evidence="1" type="ORF">HULAa32G3_00035</name>
</gene>
<protein>
    <submittedName>
        <fullName evidence="1">Uncharacterized protein</fullName>
    </submittedName>
</protein>
<name>A0A871XZD2_9ACTN</name>
<dbReference type="AlphaFoldDB" id="A0A871XZD2"/>
<reference evidence="1" key="1">
    <citation type="submission" date="2020-10" db="EMBL/GenBank/DDBJ databases">
        <title>Diverse heliorhodopsins detected via functional metagenomics in peat lake Actinobacteria, Chloroflexi and Archaea.</title>
        <authorList>
            <person name="Chazan A."/>
            <person name="Rozenberg A."/>
            <person name="Tahan R."/>
            <person name="Mannen K."/>
            <person name="Nagata T."/>
            <person name="Yaish S."/>
            <person name="Larom S."/>
            <person name="Kandori H."/>
            <person name="Inoue K."/>
            <person name="Beja O."/>
            <person name="Pushkarev A."/>
        </authorList>
    </citation>
    <scope>NUCLEOTIDE SEQUENCE</scope>
</reference>
<dbReference type="EMBL" id="MW122883">
    <property type="protein sequence ID" value="QOV09115.1"/>
    <property type="molecule type" value="Genomic_DNA"/>
</dbReference>
<accession>A0A871XZD2</accession>
<sequence length="194" mass="22477">MQGSPPKPKPRNTQLAISYEELFSFFRNSVPGYSAGYHETTTRVVEPIPIKIVIAMIKTINHRWVNQAVKQNGKSNADFYSDEMLGYSLSEHVSMFAEHYSKVGGGNEKVVMKEFLQYLHLNIYFTALGDITKRIEDAISSLAYHSQDCRDLLNQSIEDVWQHCNLCKIENFLENHAFMNERLVRIEDWLIEKK</sequence>
<organism evidence="1">
    <name type="scientific">uncultured Actinomycetes bacterium</name>
    <dbReference type="NCBI Taxonomy" id="152507"/>
    <lineage>
        <taxon>Bacteria</taxon>
        <taxon>Bacillati</taxon>
        <taxon>Actinomycetota</taxon>
        <taxon>Actinomycetes</taxon>
        <taxon>environmental samples</taxon>
    </lineage>
</organism>
<proteinExistence type="predicted"/>